<evidence type="ECO:0000256" key="8">
    <source>
        <dbReference type="ARBA" id="ARBA00022960"/>
    </source>
</evidence>
<evidence type="ECO:0000259" key="14">
    <source>
        <dbReference type="SMART" id="SM00936"/>
    </source>
</evidence>
<keyword evidence="4 15" id="KW-0121">Carboxypeptidase</keyword>
<keyword evidence="5" id="KW-0645">Protease</keyword>
<dbReference type="InterPro" id="IPR012907">
    <property type="entry name" value="Peptidase_S11_C"/>
</dbReference>
<reference evidence="15" key="1">
    <citation type="submission" date="2022-12" db="EMBL/GenBank/DDBJ databases">
        <title>Clostridium sp. nov., isolated from industrial wastewater.</title>
        <authorList>
            <person name="Jiayan W."/>
        </authorList>
    </citation>
    <scope>NUCLEOTIDE SEQUENCE</scope>
    <source>
        <strain evidence="15">ZC22-4</strain>
    </source>
</reference>
<keyword evidence="16" id="KW-1185">Reference proteome</keyword>
<comment type="pathway">
    <text evidence="1">Cell wall biogenesis; peptidoglycan biosynthesis.</text>
</comment>
<comment type="similarity">
    <text evidence="2 12">Belongs to the peptidase S11 family.</text>
</comment>
<dbReference type="EC" id="3.4.16.4" evidence="3"/>
<keyword evidence="8" id="KW-0133">Cell shape</keyword>
<dbReference type="EMBL" id="JAPQFJ010000018">
    <property type="protein sequence ID" value="MCY6959994.1"/>
    <property type="molecule type" value="Genomic_DNA"/>
</dbReference>
<dbReference type="Proteomes" id="UP001144612">
    <property type="component" value="Unassembled WGS sequence"/>
</dbReference>
<evidence type="ECO:0000256" key="2">
    <source>
        <dbReference type="ARBA" id="ARBA00007164"/>
    </source>
</evidence>
<name>A0ABT4DCF6_9CLOT</name>
<evidence type="ECO:0000256" key="5">
    <source>
        <dbReference type="ARBA" id="ARBA00022670"/>
    </source>
</evidence>
<accession>A0ABT4DCF6</accession>
<dbReference type="InterPro" id="IPR012338">
    <property type="entry name" value="Beta-lactam/transpept-like"/>
</dbReference>
<evidence type="ECO:0000256" key="7">
    <source>
        <dbReference type="ARBA" id="ARBA00022801"/>
    </source>
</evidence>
<dbReference type="PRINTS" id="PR00725">
    <property type="entry name" value="DADACBPTASE1"/>
</dbReference>
<organism evidence="15 16">
    <name type="scientific">Clostridium brassicae</name>
    <dbReference type="NCBI Taxonomy" id="2999072"/>
    <lineage>
        <taxon>Bacteria</taxon>
        <taxon>Bacillati</taxon>
        <taxon>Bacillota</taxon>
        <taxon>Clostridia</taxon>
        <taxon>Eubacteriales</taxon>
        <taxon>Clostridiaceae</taxon>
        <taxon>Clostridium</taxon>
    </lineage>
</organism>
<keyword evidence="6 13" id="KW-0732">Signal</keyword>
<dbReference type="Gene3D" id="3.40.710.10">
    <property type="entry name" value="DD-peptidase/beta-lactamase superfamily"/>
    <property type="match status" value="1"/>
</dbReference>
<comment type="catalytic activity">
    <reaction evidence="11">
        <text>Preferential cleavage: (Ac)2-L-Lys-D-Ala-|-D-Ala. Also transpeptidation of peptidyl-alanyl moieties that are N-acyl substituents of D-alanine.</text>
        <dbReference type="EC" id="3.4.16.4"/>
    </reaction>
</comment>
<dbReference type="InterPro" id="IPR018044">
    <property type="entry name" value="Peptidase_S11"/>
</dbReference>
<keyword evidence="7" id="KW-0378">Hydrolase</keyword>
<protein>
    <recommendedName>
        <fullName evidence="3">serine-type D-Ala-D-Ala carboxypeptidase</fullName>
        <ecNumber evidence="3">3.4.16.4</ecNumber>
    </recommendedName>
</protein>
<gene>
    <name evidence="15" type="ORF">OW729_15340</name>
</gene>
<dbReference type="SUPFAM" id="SSF56601">
    <property type="entry name" value="beta-lactamase/transpeptidase-like"/>
    <property type="match status" value="1"/>
</dbReference>
<evidence type="ECO:0000313" key="15">
    <source>
        <dbReference type="EMBL" id="MCY6959994.1"/>
    </source>
</evidence>
<proteinExistence type="inferred from homology"/>
<feature type="signal peptide" evidence="13">
    <location>
        <begin position="1"/>
        <end position="26"/>
    </location>
</feature>
<sequence length="366" mass="41229">MKLKNTICVFLCTLFFFSVPVSNVKASPMYINARSAIAIDSKSKCVLYEKNSDMIVSIASTTKIMTTLVALKYGNLDEKFEVSSNAANIHGSEVGYKKGEMITLKELLYGLMLRSGNDAAITIAEGMCGSVDEFSKLMNEYAEEIGVTNSHFESPHGLDSQYHYSTAYDLALITAKAKEEPLFNKIVSVKDVEASEYGFSRSYHNINKILYQIPNANGVKTGYTGGAGKCLVSSVDMGEDDIIIVVLNCTPRWSETKKIYDYVKNNYEFKKVASKDQIIEKYNYDENKQVSLISDEDIILPFKKGESYETKVIKPKVIHSTIYPEDYFGKFVLYKNGETIFQKDLKCKIDDKSPSKPRNIFKKIFK</sequence>
<dbReference type="RefSeq" id="WP_268062426.1">
    <property type="nucleotide sequence ID" value="NZ_JAPQFJ010000018.1"/>
</dbReference>
<evidence type="ECO:0000256" key="10">
    <source>
        <dbReference type="ARBA" id="ARBA00023316"/>
    </source>
</evidence>
<dbReference type="PANTHER" id="PTHR21581">
    <property type="entry name" value="D-ALANYL-D-ALANINE CARBOXYPEPTIDASE"/>
    <property type="match status" value="1"/>
</dbReference>
<evidence type="ECO:0000256" key="9">
    <source>
        <dbReference type="ARBA" id="ARBA00022984"/>
    </source>
</evidence>
<feature type="chain" id="PRO_5045564369" description="serine-type D-Ala-D-Ala carboxypeptidase" evidence="13">
    <location>
        <begin position="27"/>
        <end position="366"/>
    </location>
</feature>
<keyword evidence="9" id="KW-0573">Peptidoglycan synthesis</keyword>
<evidence type="ECO:0000256" key="1">
    <source>
        <dbReference type="ARBA" id="ARBA00004752"/>
    </source>
</evidence>
<evidence type="ECO:0000256" key="13">
    <source>
        <dbReference type="SAM" id="SignalP"/>
    </source>
</evidence>
<dbReference type="InterPro" id="IPR001967">
    <property type="entry name" value="Peptidase_S11_N"/>
</dbReference>
<dbReference type="SMART" id="SM00936">
    <property type="entry name" value="PBP5_C"/>
    <property type="match status" value="1"/>
</dbReference>
<dbReference type="Pfam" id="PF00768">
    <property type="entry name" value="Peptidase_S11"/>
    <property type="match status" value="1"/>
</dbReference>
<keyword evidence="10" id="KW-0961">Cell wall biogenesis/degradation</keyword>
<dbReference type="Pfam" id="PF07943">
    <property type="entry name" value="PBP5_C"/>
    <property type="match status" value="1"/>
</dbReference>
<evidence type="ECO:0000256" key="6">
    <source>
        <dbReference type="ARBA" id="ARBA00022729"/>
    </source>
</evidence>
<comment type="caution">
    <text evidence="15">The sequence shown here is derived from an EMBL/GenBank/DDBJ whole genome shotgun (WGS) entry which is preliminary data.</text>
</comment>
<evidence type="ECO:0000256" key="11">
    <source>
        <dbReference type="ARBA" id="ARBA00034000"/>
    </source>
</evidence>
<evidence type="ECO:0000256" key="12">
    <source>
        <dbReference type="RuleBase" id="RU004016"/>
    </source>
</evidence>
<feature type="domain" description="Peptidase S11 D-Ala-D-Ala carboxypeptidase A C-terminal" evidence="14">
    <location>
        <begin position="267"/>
        <end position="353"/>
    </location>
</feature>
<dbReference type="GO" id="GO:0004180">
    <property type="term" value="F:carboxypeptidase activity"/>
    <property type="evidence" value="ECO:0007669"/>
    <property type="project" value="UniProtKB-KW"/>
</dbReference>
<evidence type="ECO:0000256" key="3">
    <source>
        <dbReference type="ARBA" id="ARBA00012448"/>
    </source>
</evidence>
<evidence type="ECO:0000256" key="4">
    <source>
        <dbReference type="ARBA" id="ARBA00022645"/>
    </source>
</evidence>
<evidence type="ECO:0000313" key="16">
    <source>
        <dbReference type="Proteomes" id="UP001144612"/>
    </source>
</evidence>
<dbReference type="PANTHER" id="PTHR21581:SF33">
    <property type="entry name" value="D-ALANYL-D-ALANINE CARBOXYPEPTIDASE DACB"/>
    <property type="match status" value="1"/>
</dbReference>